<evidence type="ECO:0000313" key="9">
    <source>
        <dbReference type="Proteomes" id="UP000625711"/>
    </source>
</evidence>
<evidence type="ECO:0000259" key="6">
    <source>
        <dbReference type="PROSITE" id="PS50158"/>
    </source>
</evidence>
<evidence type="ECO:0000256" key="1">
    <source>
        <dbReference type="ARBA" id="ARBA00022884"/>
    </source>
</evidence>
<dbReference type="Pfam" id="PF00076">
    <property type="entry name" value="RRM_1"/>
    <property type="match status" value="1"/>
</dbReference>
<feature type="domain" description="RRM" evidence="5">
    <location>
        <begin position="48"/>
        <end position="121"/>
    </location>
</feature>
<dbReference type="SMART" id="SM00360">
    <property type="entry name" value="RRM"/>
    <property type="match status" value="1"/>
</dbReference>
<feature type="region of interest" description="Disordered" evidence="4">
    <location>
        <begin position="1"/>
        <end position="39"/>
    </location>
</feature>
<protein>
    <submittedName>
        <fullName evidence="7">Uncharacterized protein</fullName>
    </submittedName>
</protein>
<dbReference type="InterPro" id="IPR035979">
    <property type="entry name" value="RBD_domain_sf"/>
</dbReference>
<evidence type="ECO:0000256" key="4">
    <source>
        <dbReference type="SAM" id="MobiDB-lite"/>
    </source>
</evidence>
<dbReference type="PANTHER" id="PTHR48038">
    <property type="entry name" value="RIBONUCLEOPROTEIN RB97D"/>
    <property type="match status" value="1"/>
</dbReference>
<dbReference type="GO" id="GO:0008270">
    <property type="term" value="F:zinc ion binding"/>
    <property type="evidence" value="ECO:0007669"/>
    <property type="project" value="UniProtKB-KW"/>
</dbReference>
<keyword evidence="2" id="KW-0479">Metal-binding</keyword>
<dbReference type="InterPro" id="IPR001878">
    <property type="entry name" value="Znf_CCHC"/>
</dbReference>
<dbReference type="SUPFAM" id="SSF54928">
    <property type="entry name" value="RNA-binding domain, RBD"/>
    <property type="match status" value="1"/>
</dbReference>
<comment type="caution">
    <text evidence="7">The sequence shown here is derived from an EMBL/GenBank/DDBJ whole genome shotgun (WGS) entry which is preliminary data.</text>
</comment>
<organism evidence="7 9">
    <name type="scientific">Rhynchophorus ferrugineus</name>
    <name type="common">Red palm weevil</name>
    <name type="synonym">Curculio ferrugineus</name>
    <dbReference type="NCBI Taxonomy" id="354439"/>
    <lineage>
        <taxon>Eukaryota</taxon>
        <taxon>Metazoa</taxon>
        <taxon>Ecdysozoa</taxon>
        <taxon>Arthropoda</taxon>
        <taxon>Hexapoda</taxon>
        <taxon>Insecta</taxon>
        <taxon>Pterygota</taxon>
        <taxon>Neoptera</taxon>
        <taxon>Endopterygota</taxon>
        <taxon>Coleoptera</taxon>
        <taxon>Polyphaga</taxon>
        <taxon>Cucujiformia</taxon>
        <taxon>Curculionidae</taxon>
        <taxon>Dryophthorinae</taxon>
        <taxon>Rhynchophorus</taxon>
    </lineage>
</organism>
<dbReference type="GO" id="GO:0003723">
    <property type="term" value="F:RNA binding"/>
    <property type="evidence" value="ECO:0007669"/>
    <property type="project" value="UniProtKB-UniRule"/>
</dbReference>
<name>A0A834HL75_RHYFE</name>
<evidence type="ECO:0000256" key="3">
    <source>
        <dbReference type="PROSITE-ProRule" id="PRU00176"/>
    </source>
</evidence>
<evidence type="ECO:0000259" key="5">
    <source>
        <dbReference type="PROSITE" id="PS50102"/>
    </source>
</evidence>
<keyword evidence="1 3" id="KW-0694">RNA-binding</keyword>
<keyword evidence="2" id="KW-0862">Zinc</keyword>
<dbReference type="InterPro" id="IPR012677">
    <property type="entry name" value="Nucleotide-bd_a/b_plait_sf"/>
</dbReference>
<dbReference type="EMBL" id="JAACXV010020014">
    <property type="protein sequence ID" value="KAF7263686.1"/>
    <property type="molecule type" value="Genomic_DNA"/>
</dbReference>
<dbReference type="InterPro" id="IPR000504">
    <property type="entry name" value="RRM_dom"/>
</dbReference>
<dbReference type="Proteomes" id="UP000625711">
    <property type="component" value="Unassembled WGS sequence"/>
</dbReference>
<reference evidence="7" key="1">
    <citation type="submission" date="2020-08" db="EMBL/GenBank/DDBJ databases">
        <title>Genome sequencing and assembly of the red palm weevil Rhynchophorus ferrugineus.</title>
        <authorList>
            <person name="Dias G.B."/>
            <person name="Bergman C.M."/>
            <person name="Manee M."/>
        </authorList>
    </citation>
    <scope>NUCLEOTIDE SEQUENCE</scope>
    <source>
        <strain evidence="7">AA-2017</strain>
        <tissue evidence="7">Whole larva</tissue>
    </source>
</reference>
<evidence type="ECO:0000256" key="2">
    <source>
        <dbReference type="PROSITE-ProRule" id="PRU00047"/>
    </source>
</evidence>
<dbReference type="OrthoDB" id="5970at2759"/>
<proteinExistence type="predicted"/>
<dbReference type="EMBL" id="JAACXV010020015">
    <property type="protein sequence ID" value="KAF7263679.1"/>
    <property type="molecule type" value="Genomic_DNA"/>
</dbReference>
<dbReference type="PANTHER" id="PTHR48038:SF1">
    <property type="entry name" value="RIBONUCLEOPROTEIN RB97D"/>
    <property type="match status" value="1"/>
</dbReference>
<keyword evidence="9" id="KW-1185">Reference proteome</keyword>
<feature type="compositionally biased region" description="Low complexity" evidence="4">
    <location>
        <begin position="14"/>
        <end position="39"/>
    </location>
</feature>
<gene>
    <name evidence="8" type="ORF">GWI33_001357</name>
    <name evidence="7" type="ORF">GWI33_001361</name>
</gene>
<dbReference type="Gene3D" id="3.30.70.330">
    <property type="match status" value="1"/>
</dbReference>
<dbReference type="AlphaFoldDB" id="A0A834HL75"/>
<feature type="domain" description="CCHC-type" evidence="6">
    <location>
        <begin position="136"/>
        <end position="152"/>
    </location>
</feature>
<evidence type="ECO:0000313" key="8">
    <source>
        <dbReference type="EMBL" id="KAF7263686.1"/>
    </source>
</evidence>
<sequence length="223" mass="26018">MESPPKSKSKSRSRSLSSGSKKSRSCSASSSSLSRSRSRSASSEVDGYRLHIADIGDDVRKSDLEKVFSPFGELIEVWMTNSTPCFGFAVFKNKKDAAAALKGTDGTEVLGCRIRVTYARPRTRGKGRRYYSSNMRCYQCGYSGHFYRYCPEITGGSDRKDRHMVLVCMVWLFIVWVKKRWLKCYGRERRSDRDRDYGRRSYRSRRYSDDYGRRRRSDRRQRY</sequence>
<evidence type="ECO:0000313" key="7">
    <source>
        <dbReference type="EMBL" id="KAF7263679.1"/>
    </source>
</evidence>
<dbReference type="PROSITE" id="PS50158">
    <property type="entry name" value="ZF_CCHC"/>
    <property type="match status" value="1"/>
</dbReference>
<keyword evidence="2" id="KW-0863">Zinc-finger</keyword>
<accession>A0A834HL75</accession>
<dbReference type="PROSITE" id="PS50102">
    <property type="entry name" value="RRM"/>
    <property type="match status" value="1"/>
</dbReference>